<name>A0A3N9P9D7_9BACL</name>
<evidence type="ECO:0000313" key="1">
    <source>
        <dbReference type="EMBL" id="RQW12893.1"/>
    </source>
</evidence>
<dbReference type="EMBL" id="RQPI01000001">
    <property type="protein sequence ID" value="RQW12893.1"/>
    <property type="molecule type" value="Genomic_DNA"/>
</dbReference>
<dbReference type="AlphaFoldDB" id="A0A3N9P9D7"/>
<dbReference type="GO" id="GO:0009253">
    <property type="term" value="P:peptidoglycan catabolic process"/>
    <property type="evidence" value="ECO:0007669"/>
    <property type="project" value="InterPro"/>
</dbReference>
<dbReference type="Proteomes" id="UP000282529">
    <property type="component" value="Unassembled WGS sequence"/>
</dbReference>
<dbReference type="InterPro" id="IPR036505">
    <property type="entry name" value="Amidase/PGRP_sf"/>
</dbReference>
<comment type="caution">
    <text evidence="1">The sequence shown here is derived from an EMBL/GenBank/DDBJ whole genome shotgun (WGS) entry which is preliminary data.</text>
</comment>
<sequence length="114" mass="12344">MPYKGFIIHTSACPSINGKGFDFWIDASGTVHAAPLLTDPDYIHLCLEGDFGLPSATAAPAESKQQTFGACKLILDLAALYGITPLIVKPHNDFCPGSYFPWNELVLYPGDGYH</sequence>
<protein>
    <submittedName>
        <fullName evidence="1">N-acetylmuramoyl-L-alanine amidase</fullName>
    </submittedName>
</protein>
<dbReference type="GO" id="GO:0008745">
    <property type="term" value="F:N-acetylmuramoyl-L-alanine amidase activity"/>
    <property type="evidence" value="ECO:0007669"/>
    <property type="project" value="InterPro"/>
</dbReference>
<organism evidence="1 2">
    <name type="scientific">Paenibacillus rhizophilus</name>
    <dbReference type="NCBI Taxonomy" id="1850366"/>
    <lineage>
        <taxon>Bacteria</taxon>
        <taxon>Bacillati</taxon>
        <taxon>Bacillota</taxon>
        <taxon>Bacilli</taxon>
        <taxon>Bacillales</taxon>
        <taxon>Paenibacillaceae</taxon>
        <taxon>Paenibacillus</taxon>
    </lineage>
</organism>
<reference evidence="1 2" key="1">
    <citation type="submission" date="2018-11" db="EMBL/GenBank/DDBJ databases">
        <title>Genome sequence of strain 7197.</title>
        <authorList>
            <person name="Gao J."/>
            <person name="Sun J."/>
        </authorList>
    </citation>
    <scope>NUCLEOTIDE SEQUENCE [LARGE SCALE GENOMIC DNA]</scope>
    <source>
        <strain evidence="1 2">7197</strain>
    </source>
</reference>
<accession>A0A3N9P9D7</accession>
<dbReference type="OrthoDB" id="2630778at2"/>
<proteinExistence type="predicted"/>
<dbReference type="RefSeq" id="WP_124693550.1">
    <property type="nucleotide sequence ID" value="NZ_JBHUFE010000016.1"/>
</dbReference>
<dbReference type="SUPFAM" id="SSF55846">
    <property type="entry name" value="N-acetylmuramoyl-L-alanine amidase-like"/>
    <property type="match status" value="1"/>
</dbReference>
<evidence type="ECO:0000313" key="2">
    <source>
        <dbReference type="Proteomes" id="UP000282529"/>
    </source>
</evidence>
<keyword evidence="2" id="KW-1185">Reference proteome</keyword>
<gene>
    <name evidence="1" type="ORF">EH198_00215</name>
</gene>